<proteinExistence type="predicted"/>
<name>A0A1V0U0N1_9ACTN</name>
<dbReference type="PANTHER" id="PTHR19879:SF9">
    <property type="entry name" value="TRANSCRIPTION INITIATION FACTOR TFIID SUBUNIT 5"/>
    <property type="match status" value="1"/>
</dbReference>
<accession>A0A1V0U0N1</accession>
<evidence type="ECO:0008006" key="4">
    <source>
        <dbReference type="Google" id="ProtNLM"/>
    </source>
</evidence>
<dbReference type="EMBL" id="CP020569">
    <property type="protein sequence ID" value="ARF58775.1"/>
    <property type="molecule type" value="Genomic_DNA"/>
</dbReference>
<dbReference type="InterPro" id="IPR015943">
    <property type="entry name" value="WD40/YVTN_repeat-like_dom_sf"/>
</dbReference>
<dbReference type="PANTHER" id="PTHR19879">
    <property type="entry name" value="TRANSCRIPTION INITIATION FACTOR TFIID"/>
    <property type="match status" value="1"/>
</dbReference>
<dbReference type="Proteomes" id="UP000192726">
    <property type="component" value="Chromosome"/>
</dbReference>
<dbReference type="SMART" id="SM00320">
    <property type="entry name" value="WD40"/>
    <property type="match status" value="3"/>
</dbReference>
<gene>
    <name evidence="2" type="ORF">B1H19_35435</name>
</gene>
<evidence type="ECO:0000256" key="1">
    <source>
        <dbReference type="SAM" id="MobiDB-lite"/>
    </source>
</evidence>
<protein>
    <recommendedName>
        <fullName evidence="4">WD40 repeat domain-containing protein</fullName>
    </recommendedName>
</protein>
<keyword evidence="3" id="KW-1185">Reference proteome</keyword>
<organism evidence="2 3">
    <name type="scientific">Streptomyces gilvosporeus</name>
    <dbReference type="NCBI Taxonomy" id="553510"/>
    <lineage>
        <taxon>Bacteria</taxon>
        <taxon>Bacillati</taxon>
        <taxon>Actinomycetota</taxon>
        <taxon>Actinomycetes</taxon>
        <taxon>Kitasatosporales</taxon>
        <taxon>Streptomycetaceae</taxon>
        <taxon>Streptomyces</taxon>
    </lineage>
</organism>
<dbReference type="KEGG" id="sgv:B1H19_35435"/>
<reference evidence="2 3" key="1">
    <citation type="submission" date="2017-04" db="EMBL/GenBank/DDBJ databases">
        <title>Complete Genome Sequence of Streptomyces gilvosporeus F607, a Capable Producer of Natamycin.</title>
        <authorList>
            <person name="Zong G."/>
            <person name="Zhong C."/>
            <person name="Fu J."/>
            <person name="Qin R."/>
            <person name="Cao G."/>
        </authorList>
    </citation>
    <scope>NUCLEOTIDE SEQUENCE [LARGE SCALE GENOMIC DNA]</scope>
    <source>
        <strain evidence="2 3">F607</strain>
    </source>
</reference>
<sequence length="464" mass="52522">MYGVRVLKVDPDRLRARIQVLVVYYDTESRTHIPLPGEEPGVFLHFLWESAAGYLSDDDERKGPLGRVLSIDDILNYAWVDTHARRFISEVRRTETLNDPPTGQQWEELHDFSYERGGTWQDEHLLIQGEYEIRVTDRKWLEHLAKGQAWGSAAFPLNGDSWTADDAPYIPDLARPVVTLRPFETTKGSVTYDCVEHMEFSDDGTYLAVCSDQGRVWVYDTADWSEVVHTHAGDWIVPLMMWVPGSHVLVVKSYSTGDEPEEESQWAYDVNQRTNVEAPFQRGHRRSGDGAYRISPNGAGEGGFDLHGQSREPSRPLSHAGGRDPIQCHAFSGDSSRLFLGAQENLYVVDPAKGEVVDKVMSASERLFELAANPDGRYLAIGSFSRKLSYLEFGENRPHELCIWRMADKKIVLGHQFRAYIDELAWSPNDGRWLAVALEPMGEGQFHRGETEIAVFRMGPDVGH</sequence>
<dbReference type="InterPro" id="IPR036322">
    <property type="entry name" value="WD40_repeat_dom_sf"/>
</dbReference>
<dbReference type="AlphaFoldDB" id="A0A1V0U0N1"/>
<dbReference type="SUPFAM" id="SSF50978">
    <property type="entry name" value="WD40 repeat-like"/>
    <property type="match status" value="1"/>
</dbReference>
<dbReference type="Gene3D" id="2.130.10.10">
    <property type="entry name" value="YVTN repeat-like/Quinoprotein amine dehydrogenase"/>
    <property type="match status" value="2"/>
</dbReference>
<evidence type="ECO:0000313" key="3">
    <source>
        <dbReference type="Proteomes" id="UP000192726"/>
    </source>
</evidence>
<dbReference type="Pfam" id="PF00400">
    <property type="entry name" value="WD40"/>
    <property type="match status" value="1"/>
</dbReference>
<dbReference type="InterPro" id="IPR001680">
    <property type="entry name" value="WD40_rpt"/>
</dbReference>
<evidence type="ECO:0000313" key="2">
    <source>
        <dbReference type="EMBL" id="ARF58775.1"/>
    </source>
</evidence>
<feature type="region of interest" description="Disordered" evidence="1">
    <location>
        <begin position="298"/>
        <end position="324"/>
    </location>
</feature>